<dbReference type="EMBL" id="JAWHQM010000052">
    <property type="protein sequence ID" value="KAK5635388.1"/>
    <property type="molecule type" value="Genomic_DNA"/>
</dbReference>
<dbReference type="Proteomes" id="UP001305414">
    <property type="component" value="Unassembled WGS sequence"/>
</dbReference>
<evidence type="ECO:0000313" key="1">
    <source>
        <dbReference type="EMBL" id="KAK5635388.1"/>
    </source>
</evidence>
<accession>A0AAN7UXK7</accession>
<sequence length="82" mass="8508">MRDTIVALAASGGDLNLRGVELSVIQKLGCLGSRLLLEGYGGILSSVVGLGDLYVRDLAAVEADGLVRQGLMMGVYVALTRS</sequence>
<name>A0AAN7UXK7_9PEZI</name>
<protein>
    <submittedName>
        <fullName evidence="1">Uncharacterized protein</fullName>
    </submittedName>
</protein>
<dbReference type="AlphaFoldDB" id="A0AAN7UXK7"/>
<keyword evidence="2" id="KW-1185">Reference proteome</keyword>
<reference evidence="1 2" key="1">
    <citation type="submission" date="2023-10" db="EMBL/GenBank/DDBJ databases">
        <title>Draft genome sequence of Xylaria bambusicola isolate GMP-LS, the root and basal stem rot pathogen of sugarcane in Indonesia.</title>
        <authorList>
            <person name="Selvaraj P."/>
            <person name="Muralishankar V."/>
            <person name="Muruganantham S."/>
            <person name="Sp S."/>
            <person name="Haryani S."/>
            <person name="Lau K.J.X."/>
            <person name="Naqvi N.I."/>
        </authorList>
    </citation>
    <scope>NUCLEOTIDE SEQUENCE [LARGE SCALE GENOMIC DNA]</scope>
    <source>
        <strain evidence="1">GMP-LS</strain>
    </source>
</reference>
<gene>
    <name evidence="1" type="ORF">RRF57_011100</name>
</gene>
<comment type="caution">
    <text evidence="1">The sequence shown here is derived from an EMBL/GenBank/DDBJ whole genome shotgun (WGS) entry which is preliminary data.</text>
</comment>
<proteinExistence type="predicted"/>
<organism evidence="1 2">
    <name type="scientific">Xylaria bambusicola</name>
    <dbReference type="NCBI Taxonomy" id="326684"/>
    <lineage>
        <taxon>Eukaryota</taxon>
        <taxon>Fungi</taxon>
        <taxon>Dikarya</taxon>
        <taxon>Ascomycota</taxon>
        <taxon>Pezizomycotina</taxon>
        <taxon>Sordariomycetes</taxon>
        <taxon>Xylariomycetidae</taxon>
        <taxon>Xylariales</taxon>
        <taxon>Xylariaceae</taxon>
        <taxon>Xylaria</taxon>
    </lineage>
</organism>
<evidence type="ECO:0000313" key="2">
    <source>
        <dbReference type="Proteomes" id="UP001305414"/>
    </source>
</evidence>